<dbReference type="GO" id="GO:0000976">
    <property type="term" value="F:transcription cis-regulatory region binding"/>
    <property type="evidence" value="ECO:0007669"/>
    <property type="project" value="TreeGrafter"/>
</dbReference>
<dbReference type="KEGG" id="cuh:BJN34_34510"/>
<dbReference type="InterPro" id="IPR005119">
    <property type="entry name" value="LysR_subst-bd"/>
</dbReference>
<comment type="similarity">
    <text evidence="1">Belongs to the LysR transcriptional regulatory family.</text>
</comment>
<dbReference type="PANTHER" id="PTHR30126:SF98">
    <property type="entry name" value="HTH-TYPE TRANSCRIPTIONAL ACTIVATOR BAUR"/>
    <property type="match status" value="1"/>
</dbReference>
<dbReference type="AlphaFoldDB" id="A0A1U9V1Z8"/>
<dbReference type="Gene3D" id="1.10.10.10">
    <property type="entry name" value="Winged helix-like DNA-binding domain superfamily/Winged helix DNA-binding domain"/>
    <property type="match status" value="1"/>
</dbReference>
<gene>
    <name evidence="6" type="ORF">BJN34_34510</name>
</gene>
<evidence type="ECO:0000313" key="7">
    <source>
        <dbReference type="Proteomes" id="UP000189627"/>
    </source>
</evidence>
<accession>A0A1U9V1Z8</accession>
<keyword evidence="3" id="KW-0238">DNA-binding</keyword>
<dbReference type="SUPFAM" id="SSF53850">
    <property type="entry name" value="Periplasmic binding protein-like II"/>
    <property type="match status" value="1"/>
</dbReference>
<keyword evidence="4" id="KW-0804">Transcription</keyword>
<dbReference type="InterPro" id="IPR036390">
    <property type="entry name" value="WH_DNA-bd_sf"/>
</dbReference>
<evidence type="ECO:0000259" key="5">
    <source>
        <dbReference type="PROSITE" id="PS50931"/>
    </source>
</evidence>
<evidence type="ECO:0000256" key="1">
    <source>
        <dbReference type="ARBA" id="ARBA00009437"/>
    </source>
</evidence>
<dbReference type="Pfam" id="PF03466">
    <property type="entry name" value="LysR_substrate"/>
    <property type="match status" value="1"/>
</dbReference>
<proteinExistence type="inferred from homology"/>
<dbReference type="RefSeq" id="WP_078201200.1">
    <property type="nucleotide sequence ID" value="NZ_CP017758.1"/>
</dbReference>
<keyword evidence="2" id="KW-0805">Transcription regulation</keyword>
<sequence length="305" mass="34150">MFSNTTDLDLRLIRVFLSVVDARGITAAEASLGVRQSTISTQLSVLETRVGFKLCERGRGGFRLTSKGERFAASARALIAATSDFVAQVRDMDRKLVGTLAIGLIGQAPLVENARVAEAIGMFRKRDQAVRFSMEVAPPQELEECIVNRQLDLAIGYFWHRLAGLTYTQLFTERQVIYCGRGHPLFHTTRRVTGDDLLNFDWVWRTYHVPEEQIPLTNRHITATADNIEAATILILSGSHLGYLPEHHAEAFEQRGLVKAIDRDAFGFDVPFHLVMKPAALDKPIVNAFCEDLLDAFGIRQEPRN</sequence>
<dbReference type="Pfam" id="PF00126">
    <property type="entry name" value="HTH_1"/>
    <property type="match status" value="1"/>
</dbReference>
<dbReference type="EMBL" id="CP017758">
    <property type="protein sequence ID" value="AQV98994.1"/>
    <property type="molecule type" value="Genomic_DNA"/>
</dbReference>
<dbReference type="InterPro" id="IPR036388">
    <property type="entry name" value="WH-like_DNA-bd_sf"/>
</dbReference>
<evidence type="ECO:0000256" key="2">
    <source>
        <dbReference type="ARBA" id="ARBA00023015"/>
    </source>
</evidence>
<dbReference type="PANTHER" id="PTHR30126">
    <property type="entry name" value="HTH-TYPE TRANSCRIPTIONAL REGULATOR"/>
    <property type="match status" value="1"/>
</dbReference>
<dbReference type="Proteomes" id="UP000189627">
    <property type="component" value="Chromosome 2"/>
</dbReference>
<evidence type="ECO:0000256" key="3">
    <source>
        <dbReference type="ARBA" id="ARBA00023125"/>
    </source>
</evidence>
<dbReference type="Gene3D" id="3.40.190.290">
    <property type="match status" value="1"/>
</dbReference>
<dbReference type="InterPro" id="IPR000847">
    <property type="entry name" value="LysR_HTH_N"/>
</dbReference>
<reference evidence="7" key="1">
    <citation type="submission" date="2017-02" db="EMBL/GenBank/DDBJ databases">
        <title>Complete genome sequence of Cupriavidus necator strain NH9, a 3-chlorobenzoate degrader.</title>
        <authorList>
            <person name="Moriuchi R."/>
            <person name="Dohra H."/>
            <person name="Ogawa N."/>
        </authorList>
    </citation>
    <scope>NUCLEOTIDE SEQUENCE [LARGE SCALE GENOMIC DNA]</scope>
    <source>
        <strain evidence="7">NH9</strain>
    </source>
</reference>
<evidence type="ECO:0000256" key="4">
    <source>
        <dbReference type="ARBA" id="ARBA00023163"/>
    </source>
</evidence>
<dbReference type="SUPFAM" id="SSF46785">
    <property type="entry name" value="Winged helix' DNA-binding domain"/>
    <property type="match status" value="1"/>
</dbReference>
<dbReference type="PROSITE" id="PS50931">
    <property type="entry name" value="HTH_LYSR"/>
    <property type="match status" value="1"/>
</dbReference>
<feature type="domain" description="HTH lysR-type" evidence="5">
    <location>
        <begin position="8"/>
        <end position="65"/>
    </location>
</feature>
<name>A0A1U9V1Z8_CUPNE</name>
<protein>
    <submittedName>
        <fullName evidence="6">LysR family transcriptional regulator</fullName>
    </submittedName>
</protein>
<evidence type="ECO:0000313" key="6">
    <source>
        <dbReference type="EMBL" id="AQV98994.1"/>
    </source>
</evidence>
<dbReference type="GO" id="GO:0003700">
    <property type="term" value="F:DNA-binding transcription factor activity"/>
    <property type="evidence" value="ECO:0007669"/>
    <property type="project" value="InterPro"/>
</dbReference>
<organism evidence="6 7">
    <name type="scientific">Cupriavidus necator</name>
    <name type="common">Alcaligenes eutrophus</name>
    <name type="synonym">Ralstonia eutropha</name>
    <dbReference type="NCBI Taxonomy" id="106590"/>
    <lineage>
        <taxon>Bacteria</taxon>
        <taxon>Pseudomonadati</taxon>
        <taxon>Pseudomonadota</taxon>
        <taxon>Betaproteobacteria</taxon>
        <taxon>Burkholderiales</taxon>
        <taxon>Burkholderiaceae</taxon>
        <taxon>Cupriavidus</taxon>
    </lineage>
</organism>
<dbReference type="OrthoDB" id="8587655at2"/>